<sequence length="38" mass="3770">MPRKFATLGFVVVASLLAGCSSTSSDKGAEASVKADAP</sequence>
<dbReference type="Proteomes" id="UP000273536">
    <property type="component" value="Unassembled WGS sequence"/>
</dbReference>
<dbReference type="EMBL" id="RBPS01000045">
    <property type="protein sequence ID" value="RMO40479.1"/>
    <property type="molecule type" value="Genomic_DNA"/>
</dbReference>
<keyword evidence="1" id="KW-0449">Lipoprotein</keyword>
<name>A0A3M4HY68_PSESG</name>
<dbReference type="PROSITE" id="PS51257">
    <property type="entry name" value="PROKAR_LIPOPROTEIN"/>
    <property type="match status" value="1"/>
</dbReference>
<evidence type="ECO:0000313" key="1">
    <source>
        <dbReference type="EMBL" id="RMO40479.1"/>
    </source>
</evidence>
<comment type="caution">
    <text evidence="1">The sequence shown here is derived from an EMBL/GenBank/DDBJ whole genome shotgun (WGS) entry which is preliminary data.</text>
</comment>
<accession>A0A3M4HY68</accession>
<gene>
    <name evidence="1" type="ORF">ALQ42_04928</name>
</gene>
<evidence type="ECO:0000313" key="2">
    <source>
        <dbReference type="Proteomes" id="UP000273536"/>
    </source>
</evidence>
<reference evidence="1 2" key="1">
    <citation type="submission" date="2018-08" db="EMBL/GenBank/DDBJ databases">
        <title>Recombination of ecologically and evolutionarily significant loci maintains genetic cohesion in the Pseudomonas syringae species complex.</title>
        <authorList>
            <person name="Dillon M."/>
            <person name="Thakur S."/>
            <person name="Almeida R.N.D."/>
            <person name="Weir B.S."/>
            <person name="Guttman D.S."/>
        </authorList>
    </citation>
    <scope>NUCLEOTIDE SEQUENCE [LARGE SCALE GENOMIC DNA]</scope>
    <source>
        <strain evidence="1 2">ICMP 6372</strain>
    </source>
</reference>
<proteinExistence type="predicted"/>
<protein>
    <submittedName>
        <fullName evidence="1">Lipoprotein</fullName>
    </submittedName>
</protein>
<organism evidence="1 2">
    <name type="scientific">Pseudomonas savastanoi pv. glycinea</name>
    <name type="common">Pseudomonas syringae pv. glycinea</name>
    <dbReference type="NCBI Taxonomy" id="318"/>
    <lineage>
        <taxon>Bacteria</taxon>
        <taxon>Pseudomonadati</taxon>
        <taxon>Pseudomonadota</taxon>
        <taxon>Gammaproteobacteria</taxon>
        <taxon>Pseudomonadales</taxon>
        <taxon>Pseudomonadaceae</taxon>
        <taxon>Pseudomonas</taxon>
    </lineage>
</organism>
<dbReference type="AlphaFoldDB" id="A0A3M4HY68"/>